<reference evidence="3" key="1">
    <citation type="submission" date="2023-11" db="EMBL/GenBank/DDBJ databases">
        <title>Genome assemblies of two species of porcelain crab, Petrolisthes cinctipes and Petrolisthes manimaculis (Anomura: Porcellanidae).</title>
        <authorList>
            <person name="Angst P."/>
        </authorList>
    </citation>
    <scope>NUCLEOTIDE SEQUENCE</scope>
    <source>
        <strain evidence="3">PB745_02</strain>
        <tissue evidence="3">Gill</tissue>
    </source>
</reference>
<keyword evidence="1" id="KW-0694">RNA-binding</keyword>
<evidence type="ECO:0000313" key="4">
    <source>
        <dbReference type="Proteomes" id="UP001292094"/>
    </source>
</evidence>
<dbReference type="SUPFAM" id="SSF54928">
    <property type="entry name" value="RNA-binding domain, RBD"/>
    <property type="match status" value="1"/>
</dbReference>
<proteinExistence type="predicted"/>
<dbReference type="Proteomes" id="UP001292094">
    <property type="component" value="Unassembled WGS sequence"/>
</dbReference>
<feature type="non-terminal residue" evidence="3">
    <location>
        <position position="1"/>
    </location>
</feature>
<dbReference type="PANTHER" id="PTHR10501">
    <property type="entry name" value="U1 SMALL NUCLEAR RIBONUCLEOPROTEIN A/U2 SMALL NUCLEAR RIBONUCLEOPROTEIN B"/>
    <property type="match status" value="1"/>
</dbReference>
<sequence>QGVRFDPDMPQTIRLEFAKSNTKVSKPKQPSPPAAAPHPTLVHPFTGLELNPAFFPGAPDVWPPHPLAYTAELPGSAAAAAGLQHHPALFPALHAAQVPPPLALPHAPMVSHAGGVVMPSPALASPAGSPHTAAPPPPHPAGPPPNPPCSTLFIANLGPSVAEHELKDIFSSLPGTTSTLLYPASHQYPPLCHYYQTPPSPKAKPRISTFKETKLAEVQTPTTSTPIHMPALTHPPAHSLPGYTRLRMLSKGASPVAFVEFSDTRLAAAARFSLQGLALGAFGGIRIEFARNKMTQMGHKTEADGTTATGAYGAPGFITVLA</sequence>
<evidence type="ECO:0000256" key="2">
    <source>
        <dbReference type="SAM" id="MobiDB-lite"/>
    </source>
</evidence>
<feature type="region of interest" description="Disordered" evidence="2">
    <location>
        <begin position="18"/>
        <end position="42"/>
    </location>
</feature>
<organism evidence="3 4">
    <name type="scientific">Petrolisthes manimaculis</name>
    <dbReference type="NCBI Taxonomy" id="1843537"/>
    <lineage>
        <taxon>Eukaryota</taxon>
        <taxon>Metazoa</taxon>
        <taxon>Ecdysozoa</taxon>
        <taxon>Arthropoda</taxon>
        <taxon>Crustacea</taxon>
        <taxon>Multicrustacea</taxon>
        <taxon>Malacostraca</taxon>
        <taxon>Eumalacostraca</taxon>
        <taxon>Eucarida</taxon>
        <taxon>Decapoda</taxon>
        <taxon>Pleocyemata</taxon>
        <taxon>Anomura</taxon>
        <taxon>Galatheoidea</taxon>
        <taxon>Porcellanidae</taxon>
        <taxon>Petrolisthes</taxon>
    </lineage>
</organism>
<feature type="compositionally biased region" description="Pro residues" evidence="2">
    <location>
        <begin position="133"/>
        <end position="148"/>
    </location>
</feature>
<keyword evidence="4" id="KW-1185">Reference proteome</keyword>
<name>A0AAE1PRZ8_9EUCA</name>
<evidence type="ECO:0008006" key="5">
    <source>
        <dbReference type="Google" id="ProtNLM"/>
    </source>
</evidence>
<dbReference type="EMBL" id="JAWZYT010001351">
    <property type="protein sequence ID" value="KAK4313088.1"/>
    <property type="molecule type" value="Genomic_DNA"/>
</dbReference>
<evidence type="ECO:0000313" key="3">
    <source>
        <dbReference type="EMBL" id="KAK4313088.1"/>
    </source>
</evidence>
<accession>A0AAE1PRZ8</accession>
<dbReference type="Gene3D" id="3.30.70.330">
    <property type="match status" value="1"/>
</dbReference>
<dbReference type="GO" id="GO:0003723">
    <property type="term" value="F:RNA binding"/>
    <property type="evidence" value="ECO:0007669"/>
    <property type="project" value="UniProtKB-KW"/>
</dbReference>
<dbReference type="AlphaFoldDB" id="A0AAE1PRZ8"/>
<feature type="compositionally biased region" description="Low complexity" evidence="2">
    <location>
        <begin position="121"/>
        <end position="132"/>
    </location>
</feature>
<protein>
    <recommendedName>
        <fullName evidence="5">RRM domain-containing protein</fullName>
    </recommendedName>
</protein>
<gene>
    <name evidence="3" type="ORF">Pmani_015516</name>
</gene>
<comment type="caution">
    <text evidence="3">The sequence shown here is derived from an EMBL/GenBank/DDBJ whole genome shotgun (WGS) entry which is preliminary data.</text>
</comment>
<feature type="region of interest" description="Disordered" evidence="2">
    <location>
        <begin position="121"/>
        <end position="150"/>
    </location>
</feature>
<dbReference type="InterPro" id="IPR012677">
    <property type="entry name" value="Nucleotide-bd_a/b_plait_sf"/>
</dbReference>
<dbReference type="InterPro" id="IPR035979">
    <property type="entry name" value="RBD_domain_sf"/>
</dbReference>
<evidence type="ECO:0000256" key="1">
    <source>
        <dbReference type="ARBA" id="ARBA00022884"/>
    </source>
</evidence>